<sequence>MFYLVSPYCVPSGINQEDLMHPPESATLWYNDGSGKECIRQKGSTLATVGALLLVESLTDVFGAITGQGDNQVIVAMFEIPPGHSREIYVQSERETIRNRVEAYMNRLSSIFNSVGLPVKKEESWVHLDVFAYGKDILYKDAVLPMAMKRVMRIMPDVNDVFPSLTNSLATFFAADRRPAQKVSMCLFRSLFLLLKVL</sequence>
<dbReference type="Proteomes" id="UP000046395">
    <property type="component" value="Unassembled WGS sequence"/>
</dbReference>
<protein>
    <submittedName>
        <fullName evidence="3">RdRp catalytic domain-containing protein</fullName>
    </submittedName>
</protein>
<dbReference type="GO" id="GO:0005524">
    <property type="term" value="F:ATP binding"/>
    <property type="evidence" value="ECO:0007669"/>
    <property type="project" value="InterPro"/>
</dbReference>
<dbReference type="GO" id="GO:0004482">
    <property type="term" value="F:mRNA 5'-cap (guanine-N7-)-methyltransferase activity"/>
    <property type="evidence" value="ECO:0007669"/>
    <property type="project" value="InterPro"/>
</dbReference>
<dbReference type="STRING" id="70415.A0A5S6QMJ3"/>
<reference evidence="3" key="1">
    <citation type="submission" date="2019-12" db="UniProtKB">
        <authorList>
            <consortium name="WormBaseParasite"/>
        </authorList>
    </citation>
    <scope>IDENTIFICATION</scope>
</reference>
<accession>A0A5S6QMJ3</accession>
<dbReference type="WBParaSite" id="TMUE_2000008423.1">
    <property type="protein sequence ID" value="TMUE_2000008423.1"/>
    <property type="gene ID" value="WBGene00292671"/>
</dbReference>
<name>A0A5S6QMJ3_TRIMR</name>
<organism evidence="2 3">
    <name type="scientific">Trichuris muris</name>
    <name type="common">Mouse whipworm</name>
    <dbReference type="NCBI Taxonomy" id="70415"/>
    <lineage>
        <taxon>Eukaryota</taxon>
        <taxon>Metazoa</taxon>
        <taxon>Ecdysozoa</taxon>
        <taxon>Nematoda</taxon>
        <taxon>Enoplea</taxon>
        <taxon>Dorylaimia</taxon>
        <taxon>Trichinellida</taxon>
        <taxon>Trichuridae</taxon>
        <taxon>Trichuris</taxon>
    </lineage>
</organism>
<dbReference type="Pfam" id="PF00946">
    <property type="entry name" value="Mononeg_RNA_pol"/>
    <property type="match status" value="1"/>
</dbReference>
<proteinExistence type="predicted"/>
<evidence type="ECO:0000259" key="1">
    <source>
        <dbReference type="PROSITE" id="PS50526"/>
    </source>
</evidence>
<evidence type="ECO:0000313" key="3">
    <source>
        <dbReference type="WBParaSite" id="TMUE_2000008423.1"/>
    </source>
</evidence>
<feature type="domain" description="RdRp catalytic" evidence="1">
    <location>
        <begin position="1"/>
        <end position="141"/>
    </location>
</feature>
<dbReference type="AlphaFoldDB" id="A0A5S6QMJ3"/>
<dbReference type="InterPro" id="IPR014023">
    <property type="entry name" value="Mononeg_RNA_pol_cat"/>
</dbReference>
<dbReference type="PROSITE" id="PS50526">
    <property type="entry name" value="RDRP_SSRNA_NEG_NONSEG"/>
    <property type="match status" value="1"/>
</dbReference>
<keyword evidence="2" id="KW-1185">Reference proteome</keyword>
<evidence type="ECO:0000313" key="2">
    <source>
        <dbReference type="Proteomes" id="UP000046395"/>
    </source>
</evidence>
<dbReference type="GO" id="GO:0003968">
    <property type="term" value="F:RNA-directed RNA polymerase activity"/>
    <property type="evidence" value="ECO:0007669"/>
    <property type="project" value="InterPro"/>
</dbReference>